<protein>
    <submittedName>
        <fullName evidence="1">Uncharacterized protein</fullName>
    </submittedName>
</protein>
<feature type="non-terminal residue" evidence="1">
    <location>
        <position position="41"/>
    </location>
</feature>
<comment type="caution">
    <text evidence="1">The sequence shown here is derived from an EMBL/GenBank/DDBJ whole genome shotgun (WGS) entry which is preliminary data.</text>
</comment>
<reference evidence="1 2" key="1">
    <citation type="journal article" date="2019" name="Genome Biol. Evol.">
        <title>Insights into the evolution of the New World diploid cottons (Gossypium, subgenus Houzingenia) based on genome sequencing.</title>
        <authorList>
            <person name="Grover C.E."/>
            <person name="Arick M.A. 2nd"/>
            <person name="Thrash A."/>
            <person name="Conover J.L."/>
            <person name="Sanders W.S."/>
            <person name="Peterson D.G."/>
            <person name="Frelichowski J.E."/>
            <person name="Scheffler J.A."/>
            <person name="Scheffler B.E."/>
            <person name="Wendel J.F."/>
        </authorList>
    </citation>
    <scope>NUCLEOTIDE SEQUENCE [LARGE SCALE GENOMIC DNA]</scope>
    <source>
        <strain evidence="1">6</strain>
        <tissue evidence="1">Leaf</tissue>
    </source>
</reference>
<dbReference type="Proteomes" id="UP000593575">
    <property type="component" value="Unassembled WGS sequence"/>
</dbReference>
<sequence>AVKRSLVVVVVLYNTKLLSVTALKTFVQTVASKSSDPLLTP</sequence>
<evidence type="ECO:0000313" key="1">
    <source>
        <dbReference type="EMBL" id="MBA0835549.1"/>
    </source>
</evidence>
<keyword evidence="2" id="KW-1185">Reference proteome</keyword>
<dbReference type="EMBL" id="JABFAE010000009">
    <property type="protein sequence ID" value="MBA0835549.1"/>
    <property type="molecule type" value="Genomic_DNA"/>
</dbReference>
<accession>A0A7J9JN14</accession>
<evidence type="ECO:0000313" key="2">
    <source>
        <dbReference type="Proteomes" id="UP000593575"/>
    </source>
</evidence>
<name>A0A7J9JN14_9ROSI</name>
<dbReference type="AlphaFoldDB" id="A0A7J9JN14"/>
<organism evidence="1 2">
    <name type="scientific">Gossypium armourianum</name>
    <dbReference type="NCBI Taxonomy" id="34283"/>
    <lineage>
        <taxon>Eukaryota</taxon>
        <taxon>Viridiplantae</taxon>
        <taxon>Streptophyta</taxon>
        <taxon>Embryophyta</taxon>
        <taxon>Tracheophyta</taxon>
        <taxon>Spermatophyta</taxon>
        <taxon>Magnoliopsida</taxon>
        <taxon>eudicotyledons</taxon>
        <taxon>Gunneridae</taxon>
        <taxon>Pentapetalae</taxon>
        <taxon>rosids</taxon>
        <taxon>malvids</taxon>
        <taxon>Malvales</taxon>
        <taxon>Malvaceae</taxon>
        <taxon>Malvoideae</taxon>
        <taxon>Gossypium</taxon>
    </lineage>
</organism>
<feature type="non-terminal residue" evidence="1">
    <location>
        <position position="1"/>
    </location>
</feature>
<gene>
    <name evidence="1" type="ORF">Goarm_007824</name>
</gene>
<proteinExistence type="predicted"/>